<dbReference type="RefSeq" id="XP_007313587.1">
    <property type="nucleotide sequence ID" value="XM_007313525.1"/>
</dbReference>
<organism>
    <name type="scientific">Serpula lacrymans var. lacrymans (strain S7.9)</name>
    <name type="common">Dry rot fungus</name>
    <dbReference type="NCBI Taxonomy" id="578457"/>
    <lineage>
        <taxon>Eukaryota</taxon>
        <taxon>Fungi</taxon>
        <taxon>Dikarya</taxon>
        <taxon>Basidiomycota</taxon>
        <taxon>Agaricomycotina</taxon>
        <taxon>Agaricomycetes</taxon>
        <taxon>Agaricomycetidae</taxon>
        <taxon>Boletales</taxon>
        <taxon>Coniophorineae</taxon>
        <taxon>Serpulaceae</taxon>
        <taxon>Serpula</taxon>
    </lineage>
</organism>
<reference evidence="1" key="1">
    <citation type="submission" date="2011-04" db="EMBL/GenBank/DDBJ databases">
        <title>Evolution of plant cell wall degrading machinery underlies the functional diversity of forest fungi.</title>
        <authorList>
            <consortium name="US DOE Joint Genome Institute (JGI-PGF)"/>
            <person name="Eastwood D.C."/>
            <person name="Floudas D."/>
            <person name="Binder M."/>
            <person name="Majcherczyk A."/>
            <person name="Schneider P."/>
            <person name="Aerts A."/>
            <person name="Asiegbu F.O."/>
            <person name="Baker S.E."/>
            <person name="Barry K."/>
            <person name="Bendiksby M."/>
            <person name="Blumentritt M."/>
            <person name="Coutinho P.M."/>
            <person name="Cullen D."/>
            <person name="Cullen D."/>
            <person name="Gathman A."/>
            <person name="Goodell B."/>
            <person name="Henrissat B."/>
            <person name="Ihrmark K."/>
            <person name="Kauserud H."/>
            <person name="Kohler A."/>
            <person name="LaButti K."/>
            <person name="Lapidus A."/>
            <person name="Lavin J.L."/>
            <person name="Lee Y.-H."/>
            <person name="Lindquist E."/>
            <person name="Lilly W."/>
            <person name="Lucas S."/>
            <person name="Morin E."/>
            <person name="Murat C."/>
            <person name="Oguiza J.A."/>
            <person name="Park J."/>
            <person name="Pisabarro A.G."/>
            <person name="Riley R."/>
            <person name="Rosling A."/>
            <person name="Salamov A."/>
            <person name="Schmidt O."/>
            <person name="Schmutz J."/>
            <person name="Skrede I."/>
            <person name="Stenlid J."/>
            <person name="Wiebenga A."/>
            <person name="Xie X."/>
            <person name="Kues U."/>
            <person name="Hibbett D.S."/>
            <person name="Hoffmeister D."/>
            <person name="Hogberg N."/>
            <person name="Martin F."/>
            <person name="Grigoriev I.V."/>
            <person name="Watkinson S.C."/>
        </authorList>
    </citation>
    <scope>NUCLEOTIDE SEQUENCE</scope>
    <source>
        <strain evidence="1">S7.9</strain>
    </source>
</reference>
<dbReference type="OrthoDB" id="3351042at2759"/>
<sequence>MSSYESLRAAGTTVVCLSPWGDSSPLLLPCLRFRDLAVHGVVVATGGVAAIAAPVMGPVSDAVLSTVGDGILVEMGLHTGFELTAKAADDLIGDGAIKKMVPLYSTRLETTNVKTILITLKYKHTVEDASLGFFRSSLHKDNSLFSVVKDYFGIEKGWFSPYLFASGRRPIIPRTVKPDVLFCHGPFLPGDYKVGETLLAESASVITLCPAISPEGVTEKPIAHHHSLSIPDLPSLTHFSRSRTPSPEPTLAPPILPLAPRRIVILVLGMKPHRLLWTTSARPSESVIHYQLLNGCPAIVVPAKVGAPLIAWDGLTLEDLWKVSLPNEGEVGFGKASTNTTFVGIVNVLFEYLDLCIDWERVIIQGDEYADESKQNEDGKKASVWDALALLVAGAVRSGRSKEVKKEVDKERSGIAMWRIP</sequence>
<evidence type="ECO:0000313" key="1">
    <source>
        <dbReference type="EMBL" id="EGO29345.1"/>
    </source>
</evidence>
<dbReference type="EMBL" id="GL945429">
    <property type="protein sequence ID" value="EGO29345.1"/>
    <property type="molecule type" value="Genomic_DNA"/>
</dbReference>
<dbReference type="HOGENOM" id="CLU_034572_0_0_1"/>
<gene>
    <name evidence="1" type="ORF">SERLADRAFT_359434</name>
</gene>
<dbReference type="AlphaFoldDB" id="F8NGF8"/>
<name>F8NGF8_SERL9</name>
<protein>
    <submittedName>
        <fullName evidence="1">Uncharacterized protein</fullName>
    </submittedName>
</protein>
<accession>F8NGF8</accession>
<dbReference type="Proteomes" id="UP000008064">
    <property type="component" value="Unassembled WGS sequence"/>
</dbReference>
<dbReference type="GeneID" id="18809678"/>
<proteinExistence type="predicted"/>
<dbReference type="KEGG" id="sla:SERLADRAFT_359434"/>